<proteinExistence type="predicted"/>
<reference evidence="2" key="2">
    <citation type="submission" date="2023-05" db="EMBL/GenBank/DDBJ databases">
        <authorList>
            <person name="Schelkunov M.I."/>
        </authorList>
    </citation>
    <scope>NUCLEOTIDE SEQUENCE</scope>
    <source>
        <strain evidence="2">Hsosn_3</strain>
        <tissue evidence="2">Leaf</tissue>
    </source>
</reference>
<keyword evidence="3" id="KW-1185">Reference proteome</keyword>
<sequence length="218" mass="24254">MLYNSSLGSSSRKARSRLYKGYTRFSKLLHTSRKIARHRHEPLPLLEHQMARPCQTRRKRVAPARGLPADILEAIAEEGDISDPEAFERQHDEQLVGDSEEGTETEVIESEEEDPEEDPTMEDTEVIEESEDEDPEELQLVSEVRVMETDTDLTTEQVMGTALAETVDEGAEGDTEGQPEDDTASEGWETETFAGELAVTTAERYGSTRGQIGRGPTG</sequence>
<dbReference type="AlphaFoldDB" id="A0AAD8GPQ9"/>
<feature type="compositionally biased region" description="Acidic residues" evidence="1">
    <location>
        <begin position="166"/>
        <end position="184"/>
    </location>
</feature>
<organism evidence="2 3">
    <name type="scientific">Heracleum sosnowskyi</name>
    <dbReference type="NCBI Taxonomy" id="360622"/>
    <lineage>
        <taxon>Eukaryota</taxon>
        <taxon>Viridiplantae</taxon>
        <taxon>Streptophyta</taxon>
        <taxon>Embryophyta</taxon>
        <taxon>Tracheophyta</taxon>
        <taxon>Spermatophyta</taxon>
        <taxon>Magnoliopsida</taxon>
        <taxon>eudicotyledons</taxon>
        <taxon>Gunneridae</taxon>
        <taxon>Pentapetalae</taxon>
        <taxon>asterids</taxon>
        <taxon>campanulids</taxon>
        <taxon>Apiales</taxon>
        <taxon>Apiaceae</taxon>
        <taxon>Apioideae</taxon>
        <taxon>apioid superclade</taxon>
        <taxon>Tordylieae</taxon>
        <taxon>Tordyliinae</taxon>
        <taxon>Heracleum</taxon>
    </lineage>
</organism>
<protein>
    <submittedName>
        <fullName evidence="2">Uncharacterized protein</fullName>
    </submittedName>
</protein>
<gene>
    <name evidence="2" type="ORF">POM88_053191</name>
</gene>
<evidence type="ECO:0000313" key="3">
    <source>
        <dbReference type="Proteomes" id="UP001237642"/>
    </source>
</evidence>
<feature type="region of interest" description="Disordered" evidence="1">
    <location>
        <begin position="80"/>
        <end position="138"/>
    </location>
</feature>
<name>A0AAD8GPQ9_9APIA</name>
<evidence type="ECO:0000256" key="1">
    <source>
        <dbReference type="SAM" id="MobiDB-lite"/>
    </source>
</evidence>
<feature type="compositionally biased region" description="Acidic residues" evidence="1">
    <location>
        <begin position="98"/>
        <end position="137"/>
    </location>
</feature>
<evidence type="ECO:0000313" key="2">
    <source>
        <dbReference type="EMBL" id="KAK1352760.1"/>
    </source>
</evidence>
<reference evidence="2" key="1">
    <citation type="submission" date="2023-02" db="EMBL/GenBank/DDBJ databases">
        <title>Genome of toxic invasive species Heracleum sosnowskyi carries increased number of genes despite the absence of recent whole-genome duplications.</title>
        <authorList>
            <person name="Schelkunov M."/>
            <person name="Shtratnikova V."/>
            <person name="Makarenko M."/>
            <person name="Klepikova A."/>
            <person name="Omelchenko D."/>
            <person name="Novikova G."/>
            <person name="Obukhova E."/>
            <person name="Bogdanov V."/>
            <person name="Penin A."/>
            <person name="Logacheva M."/>
        </authorList>
    </citation>
    <scope>NUCLEOTIDE SEQUENCE</scope>
    <source>
        <strain evidence="2">Hsosn_3</strain>
        <tissue evidence="2">Leaf</tissue>
    </source>
</reference>
<feature type="region of interest" description="Disordered" evidence="1">
    <location>
        <begin position="165"/>
        <end position="189"/>
    </location>
</feature>
<dbReference type="Proteomes" id="UP001237642">
    <property type="component" value="Unassembled WGS sequence"/>
</dbReference>
<accession>A0AAD8GPQ9</accession>
<comment type="caution">
    <text evidence="2">The sequence shown here is derived from an EMBL/GenBank/DDBJ whole genome shotgun (WGS) entry which is preliminary data.</text>
</comment>
<dbReference type="EMBL" id="JAUIZM010000015">
    <property type="protein sequence ID" value="KAK1352760.1"/>
    <property type="molecule type" value="Genomic_DNA"/>
</dbReference>